<comment type="caution">
    <text evidence="1">The sequence shown here is derived from an EMBL/GenBank/DDBJ whole genome shotgun (WGS) entry which is preliminary data.</text>
</comment>
<organism evidence="1 2">
    <name type="scientific">Tunturiibacter lichenicola</name>
    <dbReference type="NCBI Taxonomy" id="2051959"/>
    <lineage>
        <taxon>Bacteria</taxon>
        <taxon>Pseudomonadati</taxon>
        <taxon>Acidobacteriota</taxon>
        <taxon>Terriglobia</taxon>
        <taxon>Terriglobales</taxon>
        <taxon>Acidobacteriaceae</taxon>
        <taxon>Tunturiibacter</taxon>
    </lineage>
</organism>
<proteinExistence type="predicted"/>
<gene>
    <name evidence="1" type="ORF">HDF08_002510</name>
</gene>
<accession>A0A852VBX8</accession>
<protein>
    <submittedName>
        <fullName evidence="1">Uncharacterized protein</fullName>
    </submittedName>
</protein>
<evidence type="ECO:0000313" key="1">
    <source>
        <dbReference type="EMBL" id="NYF90408.1"/>
    </source>
</evidence>
<reference evidence="1 2" key="1">
    <citation type="submission" date="2020-07" db="EMBL/GenBank/DDBJ databases">
        <title>Genomic Encyclopedia of Type Strains, Phase IV (KMG-V): Genome sequencing to study the core and pangenomes of soil and plant-associated prokaryotes.</title>
        <authorList>
            <person name="Whitman W."/>
        </authorList>
    </citation>
    <scope>NUCLEOTIDE SEQUENCE [LARGE SCALE GENOMIC DNA]</scope>
    <source>
        <strain evidence="1 2">M8UP22</strain>
    </source>
</reference>
<dbReference type="Proteomes" id="UP000564385">
    <property type="component" value="Unassembled WGS sequence"/>
</dbReference>
<evidence type="ECO:0000313" key="2">
    <source>
        <dbReference type="Proteomes" id="UP000564385"/>
    </source>
</evidence>
<sequence>MFLAKCRWTPAVPEQSQQNMRNIEMPKLNRFAKSLLLTITALGAVPSAFCQLIIPADRRLPPPVGFSFDGTWACGSGDSVANLRIGSQDRSRSAHLTSRYWTGLQESQEWFHGSYLVGYDRDRRSFILIDLRDPAAMVYKTDGWQGNELSLTQASDGGDLVSTYRVLFQIKDRQHFDVTWEESEAGVWHKDPPTGCRKLGQRMRSPHN</sequence>
<name>A0A852VBX8_9BACT</name>
<dbReference type="AlphaFoldDB" id="A0A852VBX8"/>
<dbReference type="EMBL" id="JACCCU010000002">
    <property type="protein sequence ID" value="NYF90408.1"/>
    <property type="molecule type" value="Genomic_DNA"/>
</dbReference>